<feature type="non-terminal residue" evidence="2">
    <location>
        <position position="1"/>
    </location>
</feature>
<gene>
    <name evidence="2" type="ORF">BDY21DRAFT_425251</name>
</gene>
<keyword evidence="3" id="KW-1185">Reference proteome</keyword>
<dbReference type="EMBL" id="MU001712">
    <property type="protein sequence ID" value="KAF2452325.1"/>
    <property type="molecule type" value="Genomic_DNA"/>
</dbReference>
<sequence length="107" mass="11725">CTWLATKATRNGLPCLLTCSLGSRSRSRVKSGTKNEPNRGRPPPQPGSGGYRRSSPFRPALVPLLTRTAYYAYLCRIPSLVCPCRRRWPPGSNLGIRPPPRTCEGGT</sequence>
<dbReference type="AlphaFoldDB" id="A0A6A6NKV5"/>
<protein>
    <submittedName>
        <fullName evidence="2">Uncharacterized protein</fullName>
    </submittedName>
</protein>
<accession>A0A6A6NKV5</accession>
<organism evidence="2 3">
    <name type="scientific">Lineolata rhizophorae</name>
    <dbReference type="NCBI Taxonomy" id="578093"/>
    <lineage>
        <taxon>Eukaryota</taxon>
        <taxon>Fungi</taxon>
        <taxon>Dikarya</taxon>
        <taxon>Ascomycota</taxon>
        <taxon>Pezizomycotina</taxon>
        <taxon>Dothideomycetes</taxon>
        <taxon>Dothideomycetes incertae sedis</taxon>
        <taxon>Lineolatales</taxon>
        <taxon>Lineolataceae</taxon>
        <taxon>Lineolata</taxon>
    </lineage>
</organism>
<evidence type="ECO:0000313" key="2">
    <source>
        <dbReference type="EMBL" id="KAF2452325.1"/>
    </source>
</evidence>
<proteinExistence type="predicted"/>
<dbReference type="Proteomes" id="UP000799766">
    <property type="component" value="Unassembled WGS sequence"/>
</dbReference>
<name>A0A6A6NKV5_9PEZI</name>
<feature type="region of interest" description="Disordered" evidence="1">
    <location>
        <begin position="23"/>
        <end position="56"/>
    </location>
</feature>
<evidence type="ECO:0000313" key="3">
    <source>
        <dbReference type="Proteomes" id="UP000799766"/>
    </source>
</evidence>
<evidence type="ECO:0000256" key="1">
    <source>
        <dbReference type="SAM" id="MobiDB-lite"/>
    </source>
</evidence>
<feature type="region of interest" description="Disordered" evidence="1">
    <location>
        <begin position="88"/>
        <end position="107"/>
    </location>
</feature>
<reference evidence="2" key="1">
    <citation type="journal article" date="2020" name="Stud. Mycol.">
        <title>101 Dothideomycetes genomes: a test case for predicting lifestyles and emergence of pathogens.</title>
        <authorList>
            <person name="Haridas S."/>
            <person name="Albert R."/>
            <person name="Binder M."/>
            <person name="Bloem J."/>
            <person name="Labutti K."/>
            <person name="Salamov A."/>
            <person name="Andreopoulos B."/>
            <person name="Baker S."/>
            <person name="Barry K."/>
            <person name="Bills G."/>
            <person name="Bluhm B."/>
            <person name="Cannon C."/>
            <person name="Castanera R."/>
            <person name="Culley D."/>
            <person name="Daum C."/>
            <person name="Ezra D."/>
            <person name="Gonzalez J."/>
            <person name="Henrissat B."/>
            <person name="Kuo A."/>
            <person name="Liang C."/>
            <person name="Lipzen A."/>
            <person name="Lutzoni F."/>
            <person name="Magnuson J."/>
            <person name="Mondo S."/>
            <person name="Nolan M."/>
            <person name="Ohm R."/>
            <person name="Pangilinan J."/>
            <person name="Park H.-J."/>
            <person name="Ramirez L."/>
            <person name="Alfaro M."/>
            <person name="Sun H."/>
            <person name="Tritt A."/>
            <person name="Yoshinaga Y."/>
            <person name="Zwiers L.-H."/>
            <person name="Turgeon B."/>
            <person name="Goodwin S."/>
            <person name="Spatafora J."/>
            <person name="Crous P."/>
            <person name="Grigoriev I."/>
        </authorList>
    </citation>
    <scope>NUCLEOTIDE SEQUENCE</scope>
    <source>
        <strain evidence="2">ATCC 16933</strain>
    </source>
</reference>